<evidence type="ECO:0000256" key="3">
    <source>
        <dbReference type="SAM" id="MobiDB-lite"/>
    </source>
</evidence>
<feature type="domain" description="RRM" evidence="4">
    <location>
        <begin position="216"/>
        <end position="297"/>
    </location>
</feature>
<dbReference type="Gene3D" id="3.30.70.330">
    <property type="match status" value="1"/>
</dbReference>
<dbReference type="CDD" id="cd21370">
    <property type="entry name" value="cwf21_SR140"/>
    <property type="match status" value="1"/>
</dbReference>
<dbReference type="SMART" id="SM00360">
    <property type="entry name" value="RRM"/>
    <property type="match status" value="1"/>
</dbReference>
<feature type="compositionally biased region" description="Basic residues" evidence="3">
    <location>
        <begin position="871"/>
        <end position="884"/>
    </location>
</feature>
<dbReference type="Pfam" id="PF00076">
    <property type="entry name" value="RRM_1"/>
    <property type="match status" value="1"/>
</dbReference>
<dbReference type="GO" id="GO:0005634">
    <property type="term" value="C:nucleus"/>
    <property type="evidence" value="ECO:0007669"/>
    <property type="project" value="TreeGrafter"/>
</dbReference>
<proteinExistence type="predicted"/>
<feature type="compositionally biased region" description="Basic residues" evidence="3">
    <location>
        <begin position="850"/>
        <end position="863"/>
    </location>
</feature>
<evidence type="ECO:0000313" key="7">
    <source>
        <dbReference type="EMBL" id="CDW26509.1"/>
    </source>
</evidence>
<feature type="region of interest" description="Disordered" evidence="3">
    <location>
        <begin position="694"/>
        <end position="734"/>
    </location>
</feature>
<dbReference type="PROSITE" id="PS51391">
    <property type="entry name" value="CID"/>
    <property type="match status" value="1"/>
</dbReference>
<dbReference type="GO" id="GO:0006396">
    <property type="term" value="P:RNA processing"/>
    <property type="evidence" value="ECO:0007669"/>
    <property type="project" value="InterPro"/>
</dbReference>
<dbReference type="CDD" id="cd12223">
    <property type="entry name" value="RRM_SR140"/>
    <property type="match status" value="1"/>
</dbReference>
<dbReference type="Gene3D" id="6.10.140.420">
    <property type="match status" value="1"/>
</dbReference>
<dbReference type="InterPro" id="IPR035979">
    <property type="entry name" value="RBD_domain_sf"/>
</dbReference>
<name>A0A0K2TKR5_LEPSM</name>
<feature type="compositionally biased region" description="Acidic residues" evidence="3">
    <location>
        <begin position="768"/>
        <end position="783"/>
    </location>
</feature>
<dbReference type="SMART" id="SM00582">
    <property type="entry name" value="RPR"/>
    <property type="match status" value="1"/>
</dbReference>
<dbReference type="GO" id="GO:0003723">
    <property type="term" value="F:RNA binding"/>
    <property type="evidence" value="ECO:0007669"/>
    <property type="project" value="UniProtKB-UniRule"/>
</dbReference>
<dbReference type="AlphaFoldDB" id="A0A0K2TKR5"/>
<evidence type="ECO:0000259" key="4">
    <source>
        <dbReference type="PROSITE" id="PS50102"/>
    </source>
</evidence>
<dbReference type="InterPro" id="IPR012677">
    <property type="entry name" value="Nucleotide-bd_a/b_plait_sf"/>
</dbReference>
<feature type="compositionally biased region" description="Basic and acidic residues" evidence="3">
    <location>
        <begin position="837"/>
        <end position="849"/>
    </location>
</feature>
<reference evidence="7" key="1">
    <citation type="submission" date="2014-05" db="EMBL/GenBank/DDBJ databases">
        <authorList>
            <person name="Chronopoulou M."/>
        </authorList>
    </citation>
    <scope>NUCLEOTIDE SEQUENCE</scope>
    <source>
        <tissue evidence="7">Whole organism</tissue>
    </source>
</reference>
<evidence type="ECO:0000259" key="5">
    <source>
        <dbReference type="PROSITE" id="PS50128"/>
    </source>
</evidence>
<dbReference type="InterPro" id="IPR006569">
    <property type="entry name" value="CID_dom"/>
</dbReference>
<dbReference type="SMART" id="SM01115">
    <property type="entry name" value="cwf21"/>
    <property type="match status" value="1"/>
</dbReference>
<feature type="compositionally biased region" description="Gly residues" evidence="3">
    <location>
        <begin position="108"/>
        <end position="119"/>
    </location>
</feature>
<dbReference type="InterPro" id="IPR000061">
    <property type="entry name" value="Surp"/>
</dbReference>
<dbReference type="SUPFAM" id="SSF54928">
    <property type="entry name" value="RNA-binding domain, RBD"/>
    <property type="match status" value="1"/>
</dbReference>
<dbReference type="Pfam" id="PF08312">
    <property type="entry name" value="cwf21"/>
    <property type="match status" value="1"/>
</dbReference>
<dbReference type="Gene3D" id="1.10.10.790">
    <property type="entry name" value="Surp module"/>
    <property type="match status" value="1"/>
</dbReference>
<dbReference type="InterPro" id="IPR008942">
    <property type="entry name" value="ENTH_VHS"/>
</dbReference>
<dbReference type="Gene3D" id="1.25.40.90">
    <property type="match status" value="1"/>
</dbReference>
<feature type="region of interest" description="Disordered" evidence="3">
    <location>
        <begin position="760"/>
        <end position="783"/>
    </location>
</feature>
<dbReference type="InterPro" id="IPR035967">
    <property type="entry name" value="SWAP/Surp_sf"/>
</dbReference>
<sequence length="924" mass="104938">MISEKKLKAFVLGGVGRRGSTKKDVEEAKQKEEKEAVGKAYQEFVDTFQGSGTGKTWIKAGTFDAGKQKHDSSGKGSLYRPKSKLSSMDKEMSHGSVESSKSTSSGASSGGGSGGGGGCSSSTYRRPEKPGSKKKIQEKKKSNLESFKEELKAIQEEREERHRVKSMLKSSSSTTTPPAPPGPTIVEPVPVPVPSPPLCSGKDQRNALDCGDPTSTNLYLGNLSPRLTEQQLMEIFGKYGPLASIKIMWPRTEDEKSRGRNCGFVAYMSRVDGERALNNLSGKDVDGFEMKMGWGKPVPIPLFPLYIPPKLLKLTLPPPTTGLPFNCQCSEEQLNKSHNYNPPKNASDQEKFDKLLFRSTVKVVIPTDRTKLCLINRMIEFVIREGPMFEAMIMNREMNNPNFRFLFENKSHDHIYYRWRLYSIMQGDSKENWSTDDFRMFKGGSIWKPPPLNLFAAGVPEELLDDDVIIPQRRNNKTSDPPNPKKEDSEEYQEELARNNKRGLSDSQRDRFEEMLRNLVPDRNPIAESMVWCIEHADAGEEIVDCIYESLSIPETPLAKKIARLYLISDILHNCSVKGITNVSYFRKGFQVKLPEVFDHLYECHKSIESRIKAESFKQRIMLCFRAWEDWALYPQDFLINLQNKFLGLMGDQYMVNDVTPTQIDEGSDEEDVDGIPLDGAALLKSAAKTESDKVKLPITKDSDDSDLDGAPLDDPSSLNPSSNRGVSGFLPSKWETVDPEDVQAQAVTSKWDIFDEYDKEKQKKREEDDDDIDGIPMQLDDDEIDMRVSESRRSKLRDIEIKVMSFQDELETGKKPSKSGWTISEQVEHFRKKLMRKEFRSVEDDERHSRSRKRKNSKRKGGRSSSSSRSRSRERSRRRRRRSSSSNSSSAYESSKKSRSKSPRKSSRRSRSRSPKKHKKKRH</sequence>
<feature type="compositionally biased region" description="Basic and acidic residues" evidence="3">
    <location>
        <begin position="139"/>
        <end position="162"/>
    </location>
</feature>
<feature type="region of interest" description="Disordered" evidence="3">
    <location>
        <begin position="834"/>
        <end position="924"/>
    </location>
</feature>
<dbReference type="InterPro" id="IPR047488">
    <property type="entry name" value="SR140_cwf21"/>
</dbReference>
<feature type="compositionally biased region" description="Low complexity" evidence="3">
    <location>
        <begin position="885"/>
        <end position="894"/>
    </location>
</feature>
<feature type="domain" description="CID" evidence="6">
    <location>
        <begin position="504"/>
        <end position="650"/>
    </location>
</feature>
<evidence type="ECO:0000259" key="6">
    <source>
        <dbReference type="PROSITE" id="PS51391"/>
    </source>
</evidence>
<evidence type="ECO:0000256" key="2">
    <source>
        <dbReference type="PROSITE-ProRule" id="PRU00176"/>
    </source>
</evidence>
<accession>A0A0K2TKR5</accession>
<dbReference type="PANTHER" id="PTHR23140:SF0">
    <property type="entry name" value="U2 SNRNP-ASSOCIATED SURP MOTIF-CONTAINING PROTEIN"/>
    <property type="match status" value="1"/>
</dbReference>
<feature type="compositionally biased region" description="Basic and acidic residues" evidence="3">
    <location>
        <begin position="495"/>
        <end position="504"/>
    </location>
</feature>
<feature type="compositionally biased region" description="Basic residues" evidence="3">
    <location>
        <begin position="898"/>
        <end position="924"/>
    </location>
</feature>
<feature type="compositionally biased region" description="Low complexity" evidence="3">
    <location>
        <begin position="709"/>
        <end position="724"/>
    </location>
</feature>
<evidence type="ECO:0000256" key="1">
    <source>
        <dbReference type="ARBA" id="ARBA00022884"/>
    </source>
</evidence>
<feature type="region of interest" description="Disordered" evidence="3">
    <location>
        <begin position="63"/>
        <end position="187"/>
    </location>
</feature>
<dbReference type="EMBL" id="HACA01009148">
    <property type="protein sequence ID" value="CDW26509.1"/>
    <property type="molecule type" value="Transcribed_RNA"/>
</dbReference>
<dbReference type="SUPFAM" id="SSF109905">
    <property type="entry name" value="Surp module (SWAP domain)"/>
    <property type="match status" value="1"/>
</dbReference>
<dbReference type="Pfam" id="PF01805">
    <property type="entry name" value="Surp"/>
    <property type="match status" value="1"/>
</dbReference>
<dbReference type="PANTHER" id="PTHR23140">
    <property type="entry name" value="RNA PROCESSING PROTEIN LD23810P"/>
    <property type="match status" value="1"/>
</dbReference>
<evidence type="ECO:0008006" key="8">
    <source>
        <dbReference type="Google" id="ProtNLM"/>
    </source>
</evidence>
<protein>
    <recommendedName>
        <fullName evidence="8">U2 snRNP-associated SURP motif-containing protein</fullName>
    </recommendedName>
</protein>
<feature type="region of interest" description="Disordered" evidence="3">
    <location>
        <begin position="468"/>
        <end position="504"/>
    </location>
</feature>
<feature type="compositionally biased region" description="Basic and acidic residues" evidence="3">
    <location>
        <begin position="694"/>
        <end position="703"/>
    </location>
</feature>
<dbReference type="Pfam" id="PF04818">
    <property type="entry name" value="CID"/>
    <property type="match status" value="1"/>
</dbReference>
<dbReference type="InterPro" id="IPR013170">
    <property type="entry name" value="mRNA_splic_Cwf21_dom"/>
</dbReference>
<dbReference type="PROSITE" id="PS50128">
    <property type="entry name" value="SURP"/>
    <property type="match status" value="1"/>
</dbReference>
<dbReference type="InterPro" id="IPR035009">
    <property type="entry name" value="SR140_RRM"/>
</dbReference>
<organism evidence="7">
    <name type="scientific">Lepeophtheirus salmonis</name>
    <name type="common">Salmon louse</name>
    <name type="synonym">Caligus salmonis</name>
    <dbReference type="NCBI Taxonomy" id="72036"/>
    <lineage>
        <taxon>Eukaryota</taxon>
        <taxon>Metazoa</taxon>
        <taxon>Ecdysozoa</taxon>
        <taxon>Arthropoda</taxon>
        <taxon>Crustacea</taxon>
        <taxon>Multicrustacea</taxon>
        <taxon>Hexanauplia</taxon>
        <taxon>Copepoda</taxon>
        <taxon>Siphonostomatoida</taxon>
        <taxon>Caligidae</taxon>
        <taxon>Lepeophtheirus</taxon>
    </lineage>
</organism>
<keyword evidence="1 2" id="KW-0694">RNA-binding</keyword>
<feature type="domain" description="SURP motif" evidence="5">
    <location>
        <begin position="374"/>
        <end position="417"/>
    </location>
</feature>
<feature type="compositionally biased region" description="Low complexity" evidence="3">
    <location>
        <begin position="94"/>
        <end position="107"/>
    </location>
</feature>
<dbReference type="EMBL" id="HACA01009149">
    <property type="protein sequence ID" value="CDW26510.1"/>
    <property type="molecule type" value="Transcribed_RNA"/>
</dbReference>
<dbReference type="SUPFAM" id="SSF48464">
    <property type="entry name" value="ENTH/VHS domain"/>
    <property type="match status" value="1"/>
</dbReference>
<dbReference type="InterPro" id="IPR000504">
    <property type="entry name" value="RRM_dom"/>
</dbReference>
<dbReference type="OrthoDB" id="377209at2759"/>
<dbReference type="InterPro" id="IPR051485">
    <property type="entry name" value="SR-CTD_assoc_factor"/>
</dbReference>
<dbReference type="SMART" id="SM00648">
    <property type="entry name" value="SWAP"/>
    <property type="match status" value="1"/>
</dbReference>
<dbReference type="PROSITE" id="PS50102">
    <property type="entry name" value="RRM"/>
    <property type="match status" value="1"/>
</dbReference>
<feature type="compositionally biased region" description="Pro residues" evidence="3">
    <location>
        <begin position="177"/>
        <end position="187"/>
    </location>
</feature>